<evidence type="ECO:0000256" key="1">
    <source>
        <dbReference type="ARBA" id="ARBA00004442"/>
    </source>
</evidence>
<dbReference type="Proteomes" id="UP001595729">
    <property type="component" value="Unassembled WGS sequence"/>
</dbReference>
<dbReference type="PANTHER" id="PTHR38776:SF1">
    <property type="entry name" value="MLTA-INTERACTING PROTEIN-RELATED"/>
    <property type="match status" value="1"/>
</dbReference>
<feature type="signal peptide" evidence="6">
    <location>
        <begin position="1"/>
        <end position="23"/>
    </location>
</feature>
<evidence type="ECO:0000313" key="8">
    <source>
        <dbReference type="Proteomes" id="UP001595729"/>
    </source>
</evidence>
<feature type="chain" id="PRO_5047420702" evidence="6">
    <location>
        <begin position="24"/>
        <end position="275"/>
    </location>
</feature>
<dbReference type="Pfam" id="PF06629">
    <property type="entry name" value="MipA"/>
    <property type="match status" value="1"/>
</dbReference>
<keyword evidence="3 6" id="KW-0732">Signal</keyword>
<keyword evidence="4" id="KW-0472">Membrane</keyword>
<reference evidence="8" key="1">
    <citation type="journal article" date="2019" name="Int. J. Syst. Evol. Microbiol.">
        <title>The Global Catalogue of Microorganisms (GCM) 10K type strain sequencing project: providing services to taxonomists for standard genome sequencing and annotation.</title>
        <authorList>
            <consortium name="The Broad Institute Genomics Platform"/>
            <consortium name="The Broad Institute Genome Sequencing Center for Infectious Disease"/>
            <person name="Wu L."/>
            <person name="Ma J."/>
        </authorList>
    </citation>
    <scope>NUCLEOTIDE SEQUENCE [LARGE SCALE GENOMIC DNA]</scope>
    <source>
        <strain evidence="8">KCTC 42501</strain>
    </source>
</reference>
<comment type="subcellular location">
    <subcellularLocation>
        <location evidence="1">Cell outer membrane</location>
    </subcellularLocation>
</comment>
<evidence type="ECO:0000313" key="7">
    <source>
        <dbReference type="EMBL" id="MFC3683803.1"/>
    </source>
</evidence>
<protein>
    <submittedName>
        <fullName evidence="7">MipA/OmpV family protein</fullName>
    </submittedName>
</protein>
<evidence type="ECO:0000256" key="2">
    <source>
        <dbReference type="ARBA" id="ARBA00005722"/>
    </source>
</evidence>
<gene>
    <name evidence="7" type="ORF">ACFOPI_09380</name>
</gene>
<evidence type="ECO:0000256" key="3">
    <source>
        <dbReference type="ARBA" id="ARBA00022729"/>
    </source>
</evidence>
<evidence type="ECO:0000256" key="5">
    <source>
        <dbReference type="ARBA" id="ARBA00023237"/>
    </source>
</evidence>
<accession>A0ABV7W669</accession>
<keyword evidence="8" id="KW-1185">Reference proteome</keyword>
<sequence length="275" mass="30101">MLSICHRWGLGLVLGASTVAASAADDDWLTIEGDYLIGASVVSGNGHIGDAPVRYDFKPMWAFRLGPFRVSRSRASSLLKAGRNEELETGVSADFGIFNDWRLGASLRMDNGRDFGGDPRFRGLPDIPSTLRARISTGSSLGERWSWSTSIDKDLLGRRGGSRLSAGLGYRHPLTEHSYWDFGLGATYGNQTYLQTHYGITPETAQSVGRSPYTLSSGWENMRASLQYTHVLSEHWVLFGGLDLSRMLSAPSRSPLVGRKTTHSISAGIAFRGKR</sequence>
<dbReference type="InterPro" id="IPR010583">
    <property type="entry name" value="MipA"/>
</dbReference>
<comment type="similarity">
    <text evidence="2">Belongs to the MipA/OmpV family.</text>
</comment>
<name>A0ABV7W669_9BURK</name>
<evidence type="ECO:0000256" key="6">
    <source>
        <dbReference type="SAM" id="SignalP"/>
    </source>
</evidence>
<dbReference type="PANTHER" id="PTHR38776">
    <property type="entry name" value="MLTA-INTERACTING PROTEIN-RELATED"/>
    <property type="match status" value="1"/>
</dbReference>
<dbReference type="EMBL" id="JBHRXX010000004">
    <property type="protein sequence ID" value="MFC3683803.1"/>
    <property type="molecule type" value="Genomic_DNA"/>
</dbReference>
<organism evidence="7 8">
    <name type="scientific">Hydrogenophaga luteola</name>
    <dbReference type="NCBI Taxonomy" id="1591122"/>
    <lineage>
        <taxon>Bacteria</taxon>
        <taxon>Pseudomonadati</taxon>
        <taxon>Pseudomonadota</taxon>
        <taxon>Betaproteobacteria</taxon>
        <taxon>Burkholderiales</taxon>
        <taxon>Comamonadaceae</taxon>
        <taxon>Hydrogenophaga</taxon>
    </lineage>
</organism>
<dbReference type="SUPFAM" id="SSF56935">
    <property type="entry name" value="Porins"/>
    <property type="match status" value="1"/>
</dbReference>
<comment type="caution">
    <text evidence="7">The sequence shown here is derived from an EMBL/GenBank/DDBJ whole genome shotgun (WGS) entry which is preliminary data.</text>
</comment>
<dbReference type="RefSeq" id="WP_382173246.1">
    <property type="nucleotide sequence ID" value="NZ_JBHRXX010000004.1"/>
</dbReference>
<evidence type="ECO:0000256" key="4">
    <source>
        <dbReference type="ARBA" id="ARBA00023136"/>
    </source>
</evidence>
<proteinExistence type="inferred from homology"/>
<keyword evidence="5" id="KW-0998">Cell outer membrane</keyword>